<evidence type="ECO:0000256" key="7">
    <source>
        <dbReference type="HAMAP-Rule" id="MF_01008"/>
    </source>
</evidence>
<feature type="domain" description="SpoVT-AbrB" evidence="8">
    <location>
        <begin position="104"/>
        <end position="147"/>
    </location>
</feature>
<dbReference type="GO" id="GO:0005737">
    <property type="term" value="C:cytoplasm"/>
    <property type="evidence" value="ECO:0007669"/>
    <property type="project" value="UniProtKB-UniRule"/>
</dbReference>
<keyword evidence="5 7" id="KW-0238">DNA-binding</keyword>
<dbReference type="Proteomes" id="UP000249542">
    <property type="component" value="Unassembled WGS sequence"/>
</dbReference>
<protein>
    <recommendedName>
        <fullName evidence="1 7">Transcriptional regulator MraZ</fullName>
    </recommendedName>
</protein>
<dbReference type="PANTHER" id="PTHR34701:SF1">
    <property type="entry name" value="TRANSCRIPTIONAL REGULATOR MRAZ"/>
    <property type="match status" value="1"/>
</dbReference>
<dbReference type="Pfam" id="PF02381">
    <property type="entry name" value="MraZ"/>
    <property type="match status" value="2"/>
</dbReference>
<dbReference type="InterPro" id="IPR035642">
    <property type="entry name" value="MraZ_N"/>
</dbReference>
<reference evidence="9 10" key="1">
    <citation type="submission" date="2018-06" db="EMBL/GenBank/DDBJ databases">
        <title>Genomic Encyclopedia of Archaeal and Bacterial Type Strains, Phase II (KMG-II): from individual species to whole genera.</title>
        <authorList>
            <person name="Goeker M."/>
        </authorList>
    </citation>
    <scope>NUCLEOTIDE SEQUENCE [LARGE SCALE GENOMIC DNA]</scope>
    <source>
        <strain evidence="9 10">DSM 15361</strain>
    </source>
</reference>
<dbReference type="SUPFAM" id="SSF89447">
    <property type="entry name" value="AbrB/MazE/MraZ-like"/>
    <property type="match status" value="1"/>
</dbReference>
<comment type="subcellular location">
    <subcellularLocation>
        <location evidence="7">Cytoplasm</location>
        <location evidence="7">Nucleoid</location>
    </subcellularLocation>
</comment>
<keyword evidence="3" id="KW-0677">Repeat</keyword>
<name>A0A2W7IRZ0_9FLAO</name>
<evidence type="ECO:0000256" key="4">
    <source>
        <dbReference type="ARBA" id="ARBA00023015"/>
    </source>
</evidence>
<dbReference type="InterPro" id="IPR020603">
    <property type="entry name" value="MraZ_dom"/>
</dbReference>
<evidence type="ECO:0000259" key="8">
    <source>
        <dbReference type="PROSITE" id="PS51740"/>
    </source>
</evidence>
<dbReference type="HAMAP" id="MF_01008">
    <property type="entry name" value="MraZ"/>
    <property type="match status" value="1"/>
</dbReference>
<evidence type="ECO:0000256" key="5">
    <source>
        <dbReference type="ARBA" id="ARBA00023125"/>
    </source>
</evidence>
<dbReference type="GO" id="GO:2000143">
    <property type="term" value="P:negative regulation of DNA-templated transcription initiation"/>
    <property type="evidence" value="ECO:0007669"/>
    <property type="project" value="TreeGrafter"/>
</dbReference>
<comment type="subunit">
    <text evidence="7">Forms oligomers.</text>
</comment>
<organism evidence="9 10">
    <name type="scientific">Mesonia algae</name>
    <dbReference type="NCBI Taxonomy" id="213248"/>
    <lineage>
        <taxon>Bacteria</taxon>
        <taxon>Pseudomonadati</taxon>
        <taxon>Bacteroidota</taxon>
        <taxon>Flavobacteriia</taxon>
        <taxon>Flavobacteriales</taxon>
        <taxon>Flavobacteriaceae</taxon>
        <taxon>Mesonia</taxon>
    </lineage>
</organism>
<evidence type="ECO:0000256" key="2">
    <source>
        <dbReference type="ARBA" id="ARBA00022490"/>
    </source>
</evidence>
<keyword evidence="4 7" id="KW-0805">Transcription regulation</keyword>
<evidence type="ECO:0000256" key="6">
    <source>
        <dbReference type="ARBA" id="ARBA00023163"/>
    </source>
</evidence>
<evidence type="ECO:0000313" key="10">
    <source>
        <dbReference type="Proteomes" id="UP000249542"/>
    </source>
</evidence>
<comment type="similarity">
    <text evidence="7">Belongs to the MraZ family.</text>
</comment>
<dbReference type="InterPro" id="IPR038619">
    <property type="entry name" value="MraZ_sf"/>
</dbReference>
<dbReference type="Gene3D" id="3.40.1550.20">
    <property type="entry name" value="Transcriptional regulator MraZ domain"/>
    <property type="match status" value="1"/>
</dbReference>
<dbReference type="CDD" id="cd16321">
    <property type="entry name" value="MraZ_C"/>
    <property type="match status" value="1"/>
</dbReference>
<dbReference type="EMBL" id="QKYV01000003">
    <property type="protein sequence ID" value="PZW41413.1"/>
    <property type="molecule type" value="Genomic_DNA"/>
</dbReference>
<dbReference type="InterPro" id="IPR037914">
    <property type="entry name" value="SpoVT-AbrB_sf"/>
</dbReference>
<dbReference type="GO" id="GO:0003700">
    <property type="term" value="F:DNA-binding transcription factor activity"/>
    <property type="evidence" value="ECO:0007669"/>
    <property type="project" value="UniProtKB-UniRule"/>
</dbReference>
<evidence type="ECO:0000313" key="9">
    <source>
        <dbReference type="EMBL" id="PZW41413.1"/>
    </source>
</evidence>
<sequence>MWGKVVKSGKKINIFDIELGKVINLIGTYECKIDAKGRLMLPSALKKQLLPVLEGGFVLKRAVFQPCLELYPMKQWNELMVKVNSLNRFNKKNNDFIRRFTAGVKIIEVDANGRLLVPKDLLNFAGLQKELVLSSAIDIIEIWDKNKYENAIDDAADDFGALAEEVMGGNNGEFGIS</sequence>
<feature type="domain" description="SpoVT-AbrB" evidence="8">
    <location>
        <begin position="28"/>
        <end position="75"/>
    </location>
</feature>
<dbReference type="InterPro" id="IPR035644">
    <property type="entry name" value="MraZ_C"/>
</dbReference>
<evidence type="ECO:0000256" key="3">
    <source>
        <dbReference type="ARBA" id="ARBA00022737"/>
    </source>
</evidence>
<proteinExistence type="inferred from homology"/>
<dbReference type="PANTHER" id="PTHR34701">
    <property type="entry name" value="TRANSCRIPTIONAL REGULATOR MRAZ"/>
    <property type="match status" value="1"/>
</dbReference>
<keyword evidence="10" id="KW-1185">Reference proteome</keyword>
<accession>A0A2W7IRZ0</accession>
<evidence type="ECO:0000256" key="1">
    <source>
        <dbReference type="ARBA" id="ARBA00013860"/>
    </source>
</evidence>
<gene>
    <name evidence="7" type="primary">mraZ</name>
    <name evidence="9" type="ORF">LX95_01087</name>
</gene>
<dbReference type="NCBIfam" id="TIGR00242">
    <property type="entry name" value="division/cell wall cluster transcriptional repressor MraZ"/>
    <property type="match status" value="1"/>
</dbReference>
<dbReference type="AlphaFoldDB" id="A0A2W7IRZ0"/>
<comment type="caution">
    <text evidence="9">The sequence shown here is derived from an EMBL/GenBank/DDBJ whole genome shotgun (WGS) entry which is preliminary data.</text>
</comment>
<dbReference type="GO" id="GO:0009295">
    <property type="term" value="C:nucleoid"/>
    <property type="evidence" value="ECO:0007669"/>
    <property type="project" value="UniProtKB-SubCell"/>
</dbReference>
<keyword evidence="6 7" id="KW-0804">Transcription</keyword>
<dbReference type="InterPro" id="IPR003444">
    <property type="entry name" value="MraZ"/>
</dbReference>
<dbReference type="CDD" id="cd16320">
    <property type="entry name" value="MraZ_N"/>
    <property type="match status" value="1"/>
</dbReference>
<keyword evidence="2 7" id="KW-0963">Cytoplasm</keyword>
<dbReference type="InterPro" id="IPR007159">
    <property type="entry name" value="SpoVT-AbrB_dom"/>
</dbReference>
<dbReference type="PROSITE" id="PS51740">
    <property type="entry name" value="SPOVT_ABRB"/>
    <property type="match status" value="2"/>
</dbReference>
<dbReference type="GO" id="GO:0000976">
    <property type="term" value="F:transcription cis-regulatory region binding"/>
    <property type="evidence" value="ECO:0007669"/>
    <property type="project" value="TreeGrafter"/>
</dbReference>